<gene>
    <name evidence="1" type="ORF">AB8U03_04135</name>
</gene>
<dbReference type="Proteomes" id="UP001564657">
    <property type="component" value="Unassembled WGS sequence"/>
</dbReference>
<proteinExistence type="predicted"/>
<name>A0ABV4BKS4_9CLOT</name>
<reference evidence="1 2" key="1">
    <citation type="submission" date="2024-08" db="EMBL/GenBank/DDBJ databases">
        <title>Clostridium lapicellarii sp. nov., and Clostridium renhuaiense sp. nov., two species isolated from the mud in a fermentation cellar used for producing sauce-flavour Chinese liquors.</title>
        <authorList>
            <person name="Yang F."/>
            <person name="Wang H."/>
            <person name="Chen L.Q."/>
            <person name="Zhou N."/>
            <person name="Lu J.J."/>
            <person name="Pu X.X."/>
            <person name="Wan B."/>
            <person name="Wang L."/>
            <person name="Liu S.J."/>
        </authorList>
    </citation>
    <scope>NUCLEOTIDE SEQUENCE [LARGE SCALE GENOMIC DNA]</scope>
    <source>
        <strain evidence="1 2">MT-5</strain>
    </source>
</reference>
<comment type="caution">
    <text evidence="1">The sequence shown here is derived from an EMBL/GenBank/DDBJ whole genome shotgun (WGS) entry which is preliminary data.</text>
</comment>
<protein>
    <submittedName>
        <fullName evidence="1">Uncharacterized protein</fullName>
    </submittedName>
</protein>
<organism evidence="1 2">
    <name type="scientific">Clostridium moutaii</name>
    <dbReference type="NCBI Taxonomy" id="3240932"/>
    <lineage>
        <taxon>Bacteria</taxon>
        <taxon>Bacillati</taxon>
        <taxon>Bacillota</taxon>
        <taxon>Clostridia</taxon>
        <taxon>Eubacteriales</taxon>
        <taxon>Clostridiaceae</taxon>
        <taxon>Clostridium</taxon>
    </lineage>
</organism>
<dbReference type="RefSeq" id="WP_369703282.1">
    <property type="nucleotide sequence ID" value="NZ_JBGEWD010000002.1"/>
</dbReference>
<sequence>MKDNVIKVNFSKNNKKKNMPFFSSVKFFLSKLFSSTNKTSKTNKTKDKDNKKIIHYFRDIS</sequence>
<accession>A0ABV4BKS4</accession>
<evidence type="ECO:0000313" key="2">
    <source>
        <dbReference type="Proteomes" id="UP001564657"/>
    </source>
</evidence>
<evidence type="ECO:0000313" key="1">
    <source>
        <dbReference type="EMBL" id="MEY7999394.1"/>
    </source>
</evidence>
<dbReference type="EMBL" id="JBGEWD010000002">
    <property type="protein sequence ID" value="MEY7999394.1"/>
    <property type="molecule type" value="Genomic_DNA"/>
</dbReference>
<keyword evidence="2" id="KW-1185">Reference proteome</keyword>